<name>E5A188_LEPMJ</name>
<dbReference type="HOGENOM" id="CLU_3207774_0_0_1"/>
<protein>
    <submittedName>
        <fullName evidence="1">Predicted protein</fullName>
    </submittedName>
</protein>
<sequence length="45" mass="4928">MDLLQDVLLGQAQKMFITGGIQYFNLNNDGGAKSCQVAKRLQLGE</sequence>
<reference evidence="2" key="1">
    <citation type="journal article" date="2011" name="Nat. Commun.">
        <title>Effector diversification within compartments of the Leptosphaeria maculans genome affected by Repeat-Induced Point mutations.</title>
        <authorList>
            <person name="Rouxel T."/>
            <person name="Grandaubert J."/>
            <person name="Hane J.K."/>
            <person name="Hoede C."/>
            <person name="van de Wouw A.P."/>
            <person name="Couloux A."/>
            <person name="Dominguez V."/>
            <person name="Anthouard V."/>
            <person name="Bally P."/>
            <person name="Bourras S."/>
            <person name="Cozijnsen A.J."/>
            <person name="Ciuffetti L.M."/>
            <person name="Degrave A."/>
            <person name="Dilmaghani A."/>
            <person name="Duret L."/>
            <person name="Fudal I."/>
            <person name="Goodwin S.B."/>
            <person name="Gout L."/>
            <person name="Glaser N."/>
            <person name="Linglin J."/>
            <person name="Kema G.H.J."/>
            <person name="Lapalu N."/>
            <person name="Lawrence C.B."/>
            <person name="May K."/>
            <person name="Meyer M."/>
            <person name="Ollivier B."/>
            <person name="Poulain J."/>
            <person name="Schoch C.L."/>
            <person name="Simon A."/>
            <person name="Spatafora J.W."/>
            <person name="Stachowiak A."/>
            <person name="Turgeon B.G."/>
            <person name="Tyler B.M."/>
            <person name="Vincent D."/>
            <person name="Weissenbach J."/>
            <person name="Amselem J."/>
            <person name="Quesneville H."/>
            <person name="Oliver R.P."/>
            <person name="Wincker P."/>
            <person name="Balesdent M.-H."/>
            <person name="Howlett B.J."/>
        </authorList>
    </citation>
    <scope>NUCLEOTIDE SEQUENCE [LARGE SCALE GENOMIC DNA]</scope>
    <source>
        <strain evidence="2">JN3 / isolate v23.1.3 / race Av1-4-5-6-7-8</strain>
    </source>
</reference>
<organism evidence="2">
    <name type="scientific">Leptosphaeria maculans (strain JN3 / isolate v23.1.3 / race Av1-4-5-6-7-8)</name>
    <name type="common">Blackleg fungus</name>
    <name type="synonym">Phoma lingam</name>
    <dbReference type="NCBI Taxonomy" id="985895"/>
    <lineage>
        <taxon>Eukaryota</taxon>
        <taxon>Fungi</taxon>
        <taxon>Dikarya</taxon>
        <taxon>Ascomycota</taxon>
        <taxon>Pezizomycotina</taxon>
        <taxon>Dothideomycetes</taxon>
        <taxon>Pleosporomycetidae</taxon>
        <taxon>Pleosporales</taxon>
        <taxon>Pleosporineae</taxon>
        <taxon>Leptosphaeriaceae</taxon>
        <taxon>Plenodomus</taxon>
        <taxon>Plenodomus lingam/Leptosphaeria maculans species complex</taxon>
    </lineage>
</organism>
<evidence type="ECO:0000313" key="2">
    <source>
        <dbReference type="Proteomes" id="UP000002668"/>
    </source>
</evidence>
<dbReference type="Proteomes" id="UP000002668">
    <property type="component" value="Genome"/>
</dbReference>
<accession>E5A188</accession>
<dbReference type="AlphaFoldDB" id="E5A188"/>
<dbReference type="EMBL" id="FP929131">
    <property type="protein sequence ID" value="CBX97352.1"/>
    <property type="molecule type" value="Genomic_DNA"/>
</dbReference>
<keyword evidence="2" id="KW-1185">Reference proteome</keyword>
<dbReference type="VEuPathDB" id="FungiDB:LEMA_uP104830.1"/>
<proteinExistence type="predicted"/>
<evidence type="ECO:0000313" key="1">
    <source>
        <dbReference type="EMBL" id="CBX97352.1"/>
    </source>
</evidence>
<gene>
    <name evidence="1" type="ORF">LEMA_uP104830.1</name>
</gene>
<dbReference type="InParanoid" id="E5A188"/>